<dbReference type="GO" id="GO:0016020">
    <property type="term" value="C:membrane"/>
    <property type="evidence" value="ECO:0007669"/>
    <property type="project" value="InterPro"/>
</dbReference>
<dbReference type="InterPro" id="IPR017941">
    <property type="entry name" value="Rieske_2Fe-2S"/>
</dbReference>
<dbReference type="Pfam" id="PF01266">
    <property type="entry name" value="DAO"/>
    <property type="match status" value="1"/>
</dbReference>
<keyword evidence="5" id="KW-1015">Disulfide bond</keyword>
<dbReference type="GO" id="GO:0004497">
    <property type="term" value="F:monooxygenase activity"/>
    <property type="evidence" value="ECO:0007669"/>
    <property type="project" value="UniProtKB-ARBA"/>
</dbReference>
<dbReference type="EMBL" id="PDBW01000001">
    <property type="protein sequence ID" value="PFH02069.1"/>
    <property type="molecule type" value="Genomic_DNA"/>
</dbReference>
<evidence type="ECO:0000313" key="8">
    <source>
        <dbReference type="Proteomes" id="UP000223596"/>
    </source>
</evidence>
<dbReference type="PANTHER" id="PTHR13847">
    <property type="entry name" value="SARCOSINE DEHYDROGENASE-RELATED"/>
    <property type="match status" value="1"/>
</dbReference>
<dbReference type="AlphaFoldDB" id="A0AB36TDP9"/>
<gene>
    <name evidence="7" type="ORF">M972_11831</name>
</gene>
<dbReference type="InterPro" id="IPR038010">
    <property type="entry name" value="YhfW_C"/>
</dbReference>
<proteinExistence type="predicted"/>
<dbReference type="FunFam" id="2.102.10.10:FF:000014">
    <property type="entry name" value="Oxidoreductase, FAD dependent"/>
    <property type="match status" value="1"/>
</dbReference>
<protein>
    <submittedName>
        <fullName evidence="7">Glycine/D-amino acid oxidase-like deaminating enzyme</fullName>
    </submittedName>
</protein>
<dbReference type="InterPro" id="IPR036188">
    <property type="entry name" value="FAD/NAD-bd_sf"/>
</dbReference>
<dbReference type="RefSeq" id="WP_003520287.1">
    <property type="nucleotide sequence ID" value="NZ_CP013828.1"/>
</dbReference>
<dbReference type="Gene3D" id="2.102.10.10">
    <property type="entry name" value="Rieske [2Fe-2S] iron-sulphur domain"/>
    <property type="match status" value="1"/>
</dbReference>
<dbReference type="SUPFAM" id="SSF50022">
    <property type="entry name" value="ISP domain"/>
    <property type="match status" value="1"/>
</dbReference>
<feature type="domain" description="Rieske" evidence="6">
    <location>
        <begin position="424"/>
        <end position="518"/>
    </location>
</feature>
<evidence type="ECO:0000259" key="6">
    <source>
        <dbReference type="PROSITE" id="PS51296"/>
    </source>
</evidence>
<dbReference type="GO" id="GO:0005737">
    <property type="term" value="C:cytoplasm"/>
    <property type="evidence" value="ECO:0007669"/>
    <property type="project" value="TreeGrafter"/>
</dbReference>
<evidence type="ECO:0000256" key="1">
    <source>
        <dbReference type="ARBA" id="ARBA00022714"/>
    </source>
</evidence>
<reference evidence="7 8" key="1">
    <citation type="submission" date="2017-09" db="EMBL/GenBank/DDBJ databases">
        <title>Evaluation of Pacific Biosciences Sequencing Technology to Finishing C. thermocellum Genome Sequences.</title>
        <authorList>
            <person name="Brown S."/>
        </authorList>
    </citation>
    <scope>NUCLEOTIDE SEQUENCE [LARGE SCALE GENOMIC DNA]</scope>
    <source>
        <strain evidence="7 8">AD2</strain>
    </source>
</reference>
<dbReference type="GO" id="GO:0046872">
    <property type="term" value="F:metal ion binding"/>
    <property type="evidence" value="ECO:0007669"/>
    <property type="project" value="UniProtKB-KW"/>
</dbReference>
<dbReference type="PROSITE" id="PS51296">
    <property type="entry name" value="RIESKE"/>
    <property type="match status" value="1"/>
</dbReference>
<dbReference type="PANTHER" id="PTHR13847:SF274">
    <property type="entry name" value="RIESKE 2FE-2S IRON-SULFUR PROTEIN YHFW-RELATED"/>
    <property type="match status" value="1"/>
</dbReference>
<evidence type="ECO:0000256" key="5">
    <source>
        <dbReference type="ARBA" id="ARBA00023157"/>
    </source>
</evidence>
<dbReference type="InterPro" id="IPR036922">
    <property type="entry name" value="Rieske_2Fe-2S_sf"/>
</dbReference>
<dbReference type="CDD" id="cd03477">
    <property type="entry name" value="Rieske_YhfW_C"/>
    <property type="match status" value="1"/>
</dbReference>
<keyword evidence="4" id="KW-0411">Iron-sulfur</keyword>
<dbReference type="InterPro" id="IPR006076">
    <property type="entry name" value="FAD-dep_OxRdtase"/>
</dbReference>
<evidence type="ECO:0000313" key="7">
    <source>
        <dbReference type="EMBL" id="PFH02069.1"/>
    </source>
</evidence>
<dbReference type="GO" id="GO:0016705">
    <property type="term" value="F:oxidoreductase activity, acting on paired donors, with incorporation or reduction of molecular oxygen"/>
    <property type="evidence" value="ECO:0007669"/>
    <property type="project" value="UniProtKB-ARBA"/>
</dbReference>
<accession>A0AB36TDP9</accession>
<comment type="caution">
    <text evidence="7">The sequence shown here is derived from an EMBL/GenBank/DDBJ whole genome shotgun (WGS) entry which is preliminary data.</text>
</comment>
<sequence>MSIEQQKIFAKPPQSYWMASTPKANYPTLEEDIKVDVAIIGGGITGIATSYMLGKAGVKVAVIEADRILQGTTGHTTAKITSQHDLIYSKIYSQMGRELAQQYADANESAIRMIEKIATENGIECDFVPQSAYVYTMQDKYIDKIKDEAVIAESLGIKATYLEEIPLPFPIKAAVRFDNQAQFHPRKFLLRLAEEIVKSGNQIFEQSRIVDIEDDNNYVLITNQGKKVTAEKLIIASHYPCYNKAGLYFTRLYPERSYVVAIKAKESYPGGMYINMEEPKRSLRSQRSDDGELILVGGESHKTGQGEDTIKHYEALIDYATKTFTVEDIPYRWSTQDCMTLDGLPYVGHFTSNTPNMYIATGYGKWGMTNSIASAMILRDLIIEGKSPWQDVYNPSRKTVLASAKNFIVENLNVAEKLIEGKILPMADNTDIKAGEGKIINVNGQRLGAYRDQQGTLHVVDTTCTHMGCELYWNSAEKSWDCPCHGSRFTYEGDIIEGPAVTPLNVHRDVNTIEKLFKDNLRL</sequence>
<name>A0AB36TDP9_ACETH</name>
<keyword evidence="3" id="KW-0408">Iron</keyword>
<evidence type="ECO:0000256" key="4">
    <source>
        <dbReference type="ARBA" id="ARBA00023014"/>
    </source>
</evidence>
<dbReference type="InterPro" id="IPR005805">
    <property type="entry name" value="Rieske_Fe-S_prot_C"/>
</dbReference>
<organism evidence="7 8">
    <name type="scientific">Acetivibrio thermocellus AD2</name>
    <dbReference type="NCBI Taxonomy" id="1138384"/>
    <lineage>
        <taxon>Bacteria</taxon>
        <taxon>Bacillati</taxon>
        <taxon>Bacillota</taxon>
        <taxon>Clostridia</taxon>
        <taxon>Eubacteriales</taxon>
        <taxon>Oscillospiraceae</taxon>
        <taxon>Acetivibrio</taxon>
    </lineage>
</organism>
<dbReference type="PRINTS" id="PR00162">
    <property type="entry name" value="RIESKE"/>
</dbReference>
<dbReference type="Gene3D" id="3.30.9.10">
    <property type="entry name" value="D-Amino Acid Oxidase, subunit A, domain 2"/>
    <property type="match status" value="1"/>
</dbReference>
<evidence type="ECO:0000256" key="3">
    <source>
        <dbReference type="ARBA" id="ARBA00023004"/>
    </source>
</evidence>
<keyword evidence="2" id="KW-0479">Metal-binding</keyword>
<keyword evidence="1" id="KW-0001">2Fe-2S</keyword>
<dbReference type="Proteomes" id="UP000223596">
    <property type="component" value="Unassembled WGS sequence"/>
</dbReference>
<dbReference type="Pfam" id="PF00355">
    <property type="entry name" value="Rieske"/>
    <property type="match status" value="1"/>
</dbReference>
<dbReference type="GO" id="GO:0051537">
    <property type="term" value="F:2 iron, 2 sulfur cluster binding"/>
    <property type="evidence" value="ECO:0007669"/>
    <property type="project" value="UniProtKB-KW"/>
</dbReference>
<dbReference type="Gene3D" id="3.50.50.60">
    <property type="entry name" value="FAD/NAD(P)-binding domain"/>
    <property type="match status" value="1"/>
</dbReference>
<evidence type="ECO:0000256" key="2">
    <source>
        <dbReference type="ARBA" id="ARBA00022723"/>
    </source>
</evidence>
<dbReference type="SUPFAM" id="SSF51971">
    <property type="entry name" value="Nucleotide-binding domain"/>
    <property type="match status" value="1"/>
</dbReference>